<dbReference type="EMBL" id="JACTNZ010000008">
    <property type="protein sequence ID" value="KAG5537907.1"/>
    <property type="molecule type" value="Genomic_DNA"/>
</dbReference>
<keyword evidence="2" id="KW-1185">Reference proteome</keyword>
<proteinExistence type="predicted"/>
<protein>
    <submittedName>
        <fullName evidence="1">Uncharacterized protein</fullName>
    </submittedName>
</protein>
<dbReference type="AlphaFoldDB" id="A0AAV6JC33"/>
<comment type="caution">
    <text evidence="1">The sequence shown here is derived from an EMBL/GenBank/DDBJ whole genome shotgun (WGS) entry which is preliminary data.</text>
</comment>
<sequence>MCMAASGVRERLPTTYIEQPSRLHISLFEGSYVLLKRYTHEVAARVTDDSEKDEWFVVKVLHFGRAAILKSSLQLNLNVNVSVVEGFNLEFILSFTQRFVPPLFSRLVVSRNEKEADRHTLSREGIKKIASIPRAWLWEERETKLLEDCINFNKPAT</sequence>
<evidence type="ECO:0000313" key="1">
    <source>
        <dbReference type="EMBL" id="KAG5537907.1"/>
    </source>
</evidence>
<reference evidence="1" key="1">
    <citation type="submission" date="2020-08" db="EMBL/GenBank/DDBJ databases">
        <title>Plant Genome Project.</title>
        <authorList>
            <person name="Zhang R.-G."/>
        </authorList>
    </citation>
    <scope>NUCLEOTIDE SEQUENCE</scope>
    <source>
        <strain evidence="1">WSP0</strain>
        <tissue evidence="1">Leaf</tissue>
    </source>
</reference>
<accession>A0AAV6JC33</accession>
<name>A0AAV6JC33_9ERIC</name>
<gene>
    <name evidence="1" type="ORF">RHGRI_025109</name>
</gene>
<dbReference type="Proteomes" id="UP000823749">
    <property type="component" value="Chromosome 8"/>
</dbReference>
<organism evidence="1 2">
    <name type="scientific">Rhododendron griersonianum</name>
    <dbReference type="NCBI Taxonomy" id="479676"/>
    <lineage>
        <taxon>Eukaryota</taxon>
        <taxon>Viridiplantae</taxon>
        <taxon>Streptophyta</taxon>
        <taxon>Embryophyta</taxon>
        <taxon>Tracheophyta</taxon>
        <taxon>Spermatophyta</taxon>
        <taxon>Magnoliopsida</taxon>
        <taxon>eudicotyledons</taxon>
        <taxon>Gunneridae</taxon>
        <taxon>Pentapetalae</taxon>
        <taxon>asterids</taxon>
        <taxon>Ericales</taxon>
        <taxon>Ericaceae</taxon>
        <taxon>Ericoideae</taxon>
        <taxon>Rhodoreae</taxon>
        <taxon>Rhododendron</taxon>
    </lineage>
</organism>
<evidence type="ECO:0000313" key="2">
    <source>
        <dbReference type="Proteomes" id="UP000823749"/>
    </source>
</evidence>